<evidence type="ECO:0000313" key="1">
    <source>
        <dbReference type="EMBL" id="HGV97820.1"/>
    </source>
</evidence>
<organism evidence="1">
    <name type="scientific">candidate division WOR-3 bacterium</name>
    <dbReference type="NCBI Taxonomy" id="2052148"/>
    <lineage>
        <taxon>Bacteria</taxon>
        <taxon>Bacteria division WOR-3</taxon>
    </lineage>
</organism>
<comment type="caution">
    <text evidence="1">The sequence shown here is derived from an EMBL/GenBank/DDBJ whole genome shotgun (WGS) entry which is preliminary data.</text>
</comment>
<dbReference type="EMBL" id="DTGZ01000107">
    <property type="protein sequence ID" value="HGV97820.1"/>
    <property type="molecule type" value="Genomic_DNA"/>
</dbReference>
<dbReference type="AlphaFoldDB" id="A0A7C4XMJ0"/>
<reference evidence="1" key="1">
    <citation type="journal article" date="2020" name="mSystems">
        <title>Genome- and Community-Level Interaction Insights into Carbon Utilization and Element Cycling Functions of Hydrothermarchaeota in Hydrothermal Sediment.</title>
        <authorList>
            <person name="Zhou Z."/>
            <person name="Liu Y."/>
            <person name="Xu W."/>
            <person name="Pan J."/>
            <person name="Luo Z.H."/>
            <person name="Li M."/>
        </authorList>
    </citation>
    <scope>NUCLEOTIDE SEQUENCE [LARGE SCALE GENOMIC DNA]</scope>
    <source>
        <strain evidence="1">SpSt-774</strain>
    </source>
</reference>
<accession>A0A7C4XMJ0</accession>
<proteinExistence type="predicted"/>
<name>A0A7C4XMJ0_UNCW3</name>
<sequence>MPRFLSGMIIINFALAGNILINGNFEDSLKGWNPYAQGETYTINLDTWYDQDPDTEVYIGRLDKLITAVYQTCNTPVLDLDFIFSARLVARSLDSLHPHPAVASIILSYLNIDEEVLGETRIFNYAESLYWFPSPKLHLIEISDTNWFSDTINIIDELQNLPGIEPLDVKKIRIILYGISYGC</sequence>
<gene>
    <name evidence="1" type="ORF">ENV60_05945</name>
</gene>
<protein>
    <submittedName>
        <fullName evidence="1">Uncharacterized protein</fullName>
    </submittedName>
</protein>